<dbReference type="GO" id="GO:0006355">
    <property type="term" value="P:regulation of DNA-templated transcription"/>
    <property type="evidence" value="ECO:0007669"/>
    <property type="project" value="UniProtKB-ARBA"/>
</dbReference>
<dbReference type="InterPro" id="IPR013087">
    <property type="entry name" value="Znf_C2H2_type"/>
</dbReference>
<dbReference type="Proteomes" id="UP000792457">
    <property type="component" value="Unassembled WGS sequence"/>
</dbReference>
<sequence length="593" mass="65069">MSIPVSSLGSQVFVHLPGMSSQVTEPCQDMHICGVCKLSFSSVENFLTHKKIVCGKEIIQPTSPSDISISASSVGQDGTSPVTASLQTILQHPTAFLTPALSSTGSNLIHSSGEVPLGGQILRVLLGNNEILFERSMETPGTTIGDLLPDETLQLLPDLPIRKSLNGKNALNETCSDKEALEKVKDECDLPLGSAVVIQDDRSDKKENQSMEQRTDGAMFQHDEENVVSLLANQLVTANSSAKQDAEGSYPISIIRVQPVSEDINASPSNISINTIPSPNLSEENSDPKAKQGIMAKRKKGKVSEEDSPKSNFESIALEKMQQSSKEGKQDQGMKMCLVTGGATEEEEETSTARKRMPGLFKQRKIHVCAVEACDFSTTFTKDLIRHMRKHTGERPFKCEKCSRWFSRGDKLRTHLRIHAGYKPHACSLCPYKAVDSGSLRKHMRVHTDERPYKCQICPYSARDSSQLTVHLRTHTGRGNINLVIILSSAPMNLATLPSKQAQISNAIHALTLERNHSSVNFVHTNAPSAVTNLKAHMRQNHSENKSLNCSICSFSASSKHALKEHEKSHNQSANEGNQLLQCKLHPYIPTPK</sequence>
<feature type="domain" description="C2H2-type" evidence="12">
    <location>
        <begin position="453"/>
        <end position="480"/>
    </location>
</feature>
<dbReference type="OrthoDB" id="6356815at2759"/>
<feature type="domain" description="C2H2-type" evidence="12">
    <location>
        <begin position="425"/>
        <end position="452"/>
    </location>
</feature>
<comment type="subcellular location">
    <subcellularLocation>
        <location evidence="1">Nucleus</location>
    </subcellularLocation>
</comment>
<feature type="compositionally biased region" description="Low complexity" evidence="11">
    <location>
        <begin position="266"/>
        <end position="280"/>
    </location>
</feature>
<keyword evidence="6" id="KW-0805">Transcription regulation</keyword>
<dbReference type="AlphaFoldDB" id="A0A8K0JVN4"/>
<evidence type="ECO:0000259" key="12">
    <source>
        <dbReference type="PROSITE" id="PS50157"/>
    </source>
</evidence>
<feature type="domain" description="C2H2-type" evidence="12">
    <location>
        <begin position="397"/>
        <end position="424"/>
    </location>
</feature>
<dbReference type="SMART" id="SM00355">
    <property type="entry name" value="ZnF_C2H2"/>
    <property type="match status" value="6"/>
</dbReference>
<feature type="non-terminal residue" evidence="13">
    <location>
        <position position="593"/>
    </location>
</feature>
<dbReference type="GO" id="GO:0005634">
    <property type="term" value="C:nucleus"/>
    <property type="evidence" value="ECO:0007669"/>
    <property type="project" value="UniProtKB-SubCell"/>
</dbReference>
<dbReference type="PANTHER" id="PTHR24377">
    <property type="entry name" value="IP01015P-RELATED"/>
    <property type="match status" value="1"/>
</dbReference>
<evidence type="ECO:0000256" key="6">
    <source>
        <dbReference type="ARBA" id="ARBA00023015"/>
    </source>
</evidence>
<protein>
    <recommendedName>
        <fullName evidence="12">C2H2-type domain-containing protein</fullName>
    </recommendedName>
</protein>
<evidence type="ECO:0000313" key="13">
    <source>
        <dbReference type="EMBL" id="KAG8223179.1"/>
    </source>
</evidence>
<accession>A0A8K0JVN4</accession>
<evidence type="ECO:0000256" key="2">
    <source>
        <dbReference type="ARBA" id="ARBA00022723"/>
    </source>
</evidence>
<evidence type="ECO:0000256" key="9">
    <source>
        <dbReference type="ARBA" id="ARBA00023242"/>
    </source>
</evidence>
<evidence type="ECO:0000256" key="3">
    <source>
        <dbReference type="ARBA" id="ARBA00022737"/>
    </source>
</evidence>
<dbReference type="FunFam" id="3.30.160.60:FF:002343">
    <property type="entry name" value="Zinc finger protein 33A"/>
    <property type="match status" value="1"/>
</dbReference>
<keyword evidence="9" id="KW-0539">Nucleus</keyword>
<proteinExistence type="predicted"/>
<gene>
    <name evidence="13" type="ORF">J437_LFUL000345</name>
</gene>
<reference evidence="13" key="1">
    <citation type="submission" date="2013-04" db="EMBL/GenBank/DDBJ databases">
        <authorList>
            <person name="Qu J."/>
            <person name="Murali S.C."/>
            <person name="Bandaranaike D."/>
            <person name="Bellair M."/>
            <person name="Blankenburg K."/>
            <person name="Chao H."/>
            <person name="Dinh H."/>
            <person name="Doddapaneni H."/>
            <person name="Downs B."/>
            <person name="Dugan-Rocha S."/>
            <person name="Elkadiri S."/>
            <person name="Gnanaolivu R.D."/>
            <person name="Hernandez B."/>
            <person name="Javaid M."/>
            <person name="Jayaseelan J.C."/>
            <person name="Lee S."/>
            <person name="Li M."/>
            <person name="Ming W."/>
            <person name="Munidasa M."/>
            <person name="Muniz J."/>
            <person name="Nguyen L."/>
            <person name="Ongeri F."/>
            <person name="Osuji N."/>
            <person name="Pu L.-L."/>
            <person name="Puazo M."/>
            <person name="Qu C."/>
            <person name="Quiroz J."/>
            <person name="Raj R."/>
            <person name="Weissenberger G."/>
            <person name="Xin Y."/>
            <person name="Zou X."/>
            <person name="Han Y."/>
            <person name="Richards S."/>
            <person name="Worley K."/>
            <person name="Muzny D."/>
            <person name="Gibbs R."/>
        </authorList>
    </citation>
    <scope>NUCLEOTIDE SEQUENCE</scope>
    <source>
        <strain evidence="13">Sampled in the wild</strain>
    </source>
</reference>
<evidence type="ECO:0000313" key="14">
    <source>
        <dbReference type="Proteomes" id="UP000792457"/>
    </source>
</evidence>
<dbReference type="PROSITE" id="PS00028">
    <property type="entry name" value="ZINC_FINGER_C2H2_1"/>
    <property type="match status" value="1"/>
</dbReference>
<dbReference type="InterPro" id="IPR036236">
    <property type="entry name" value="Znf_C2H2_sf"/>
</dbReference>
<keyword evidence="3" id="KW-0677">Repeat</keyword>
<dbReference type="Gene3D" id="3.30.160.60">
    <property type="entry name" value="Classic Zinc Finger"/>
    <property type="match status" value="5"/>
</dbReference>
<reference evidence="13" key="2">
    <citation type="submission" date="2017-10" db="EMBL/GenBank/DDBJ databases">
        <title>Ladona fulva Genome sequencing and assembly.</title>
        <authorList>
            <person name="Murali S."/>
            <person name="Richards S."/>
            <person name="Bandaranaike D."/>
            <person name="Bellair M."/>
            <person name="Blankenburg K."/>
            <person name="Chao H."/>
            <person name="Dinh H."/>
            <person name="Doddapaneni H."/>
            <person name="Dugan-Rocha S."/>
            <person name="Elkadiri S."/>
            <person name="Gnanaolivu R."/>
            <person name="Hernandez B."/>
            <person name="Skinner E."/>
            <person name="Javaid M."/>
            <person name="Lee S."/>
            <person name="Li M."/>
            <person name="Ming W."/>
            <person name="Munidasa M."/>
            <person name="Muniz J."/>
            <person name="Nguyen L."/>
            <person name="Hughes D."/>
            <person name="Osuji N."/>
            <person name="Pu L.-L."/>
            <person name="Puazo M."/>
            <person name="Qu C."/>
            <person name="Quiroz J."/>
            <person name="Raj R."/>
            <person name="Weissenberger G."/>
            <person name="Xin Y."/>
            <person name="Zou X."/>
            <person name="Han Y."/>
            <person name="Worley K."/>
            <person name="Muzny D."/>
            <person name="Gibbs R."/>
        </authorList>
    </citation>
    <scope>NUCLEOTIDE SEQUENCE</scope>
    <source>
        <strain evidence="13">Sampled in the wild</strain>
    </source>
</reference>
<keyword evidence="4 10" id="KW-0863">Zinc-finger</keyword>
<evidence type="ECO:0000256" key="11">
    <source>
        <dbReference type="SAM" id="MobiDB-lite"/>
    </source>
</evidence>
<comment type="caution">
    <text evidence="13">The sequence shown here is derived from an EMBL/GenBank/DDBJ whole genome shotgun (WGS) entry which is preliminary data.</text>
</comment>
<evidence type="ECO:0000256" key="1">
    <source>
        <dbReference type="ARBA" id="ARBA00004123"/>
    </source>
</evidence>
<dbReference type="InterPro" id="IPR050826">
    <property type="entry name" value="Krueppel_C2H2_ZnFinger"/>
</dbReference>
<evidence type="ECO:0000256" key="4">
    <source>
        <dbReference type="ARBA" id="ARBA00022771"/>
    </source>
</evidence>
<keyword evidence="5" id="KW-0862">Zinc</keyword>
<feature type="domain" description="C2H2-type" evidence="12">
    <location>
        <begin position="367"/>
        <end position="396"/>
    </location>
</feature>
<keyword evidence="7" id="KW-0238">DNA-binding</keyword>
<dbReference type="FunFam" id="3.30.160.60:FF:000621">
    <property type="entry name" value="FLT3-interacting zinc finger 1"/>
    <property type="match status" value="1"/>
</dbReference>
<name>A0A8K0JVN4_LADFU</name>
<dbReference type="FunFam" id="3.30.160.60:FF:000325">
    <property type="entry name" value="ZFP90 zinc finger protein"/>
    <property type="match status" value="1"/>
</dbReference>
<feature type="region of interest" description="Disordered" evidence="11">
    <location>
        <begin position="266"/>
        <end position="314"/>
    </location>
</feature>
<dbReference type="SUPFAM" id="SSF57667">
    <property type="entry name" value="beta-beta-alpha zinc fingers"/>
    <property type="match status" value="3"/>
</dbReference>
<evidence type="ECO:0000256" key="10">
    <source>
        <dbReference type="PROSITE-ProRule" id="PRU00042"/>
    </source>
</evidence>
<dbReference type="PROSITE" id="PS50157">
    <property type="entry name" value="ZINC_FINGER_C2H2_2"/>
    <property type="match status" value="4"/>
</dbReference>
<organism evidence="13 14">
    <name type="scientific">Ladona fulva</name>
    <name type="common">Scarce chaser dragonfly</name>
    <name type="synonym">Libellula fulva</name>
    <dbReference type="NCBI Taxonomy" id="123851"/>
    <lineage>
        <taxon>Eukaryota</taxon>
        <taxon>Metazoa</taxon>
        <taxon>Ecdysozoa</taxon>
        <taxon>Arthropoda</taxon>
        <taxon>Hexapoda</taxon>
        <taxon>Insecta</taxon>
        <taxon>Pterygota</taxon>
        <taxon>Palaeoptera</taxon>
        <taxon>Odonata</taxon>
        <taxon>Epiprocta</taxon>
        <taxon>Anisoptera</taxon>
        <taxon>Libelluloidea</taxon>
        <taxon>Libellulidae</taxon>
        <taxon>Ladona</taxon>
    </lineage>
</organism>
<dbReference type="Pfam" id="PF13894">
    <property type="entry name" value="zf-C2H2_4"/>
    <property type="match status" value="1"/>
</dbReference>
<dbReference type="Pfam" id="PF00096">
    <property type="entry name" value="zf-C2H2"/>
    <property type="match status" value="1"/>
</dbReference>
<keyword evidence="14" id="KW-1185">Reference proteome</keyword>
<keyword evidence="2" id="KW-0479">Metal-binding</keyword>
<dbReference type="GO" id="GO:0003677">
    <property type="term" value="F:DNA binding"/>
    <property type="evidence" value="ECO:0007669"/>
    <property type="project" value="UniProtKB-KW"/>
</dbReference>
<dbReference type="GO" id="GO:0008270">
    <property type="term" value="F:zinc ion binding"/>
    <property type="evidence" value="ECO:0007669"/>
    <property type="project" value="UniProtKB-KW"/>
</dbReference>
<evidence type="ECO:0000256" key="7">
    <source>
        <dbReference type="ARBA" id="ARBA00023125"/>
    </source>
</evidence>
<evidence type="ECO:0000256" key="8">
    <source>
        <dbReference type="ARBA" id="ARBA00023163"/>
    </source>
</evidence>
<keyword evidence="8" id="KW-0804">Transcription</keyword>
<evidence type="ECO:0000256" key="5">
    <source>
        <dbReference type="ARBA" id="ARBA00022833"/>
    </source>
</evidence>
<dbReference type="EMBL" id="KZ308154">
    <property type="protein sequence ID" value="KAG8223179.1"/>
    <property type="molecule type" value="Genomic_DNA"/>
</dbReference>